<dbReference type="EMBL" id="JBBPFD010000383">
    <property type="protein sequence ID" value="KAK7879065.1"/>
    <property type="molecule type" value="Genomic_DNA"/>
</dbReference>
<dbReference type="AlphaFoldDB" id="A0AAW0MG93"/>
<sequence>KGNVVADAPSPDPFAKPVSQRLLSEPYSSLVQMADEIAEISPLCCLMVAKRRLPARLVESYMVQETEFCSISATGHTEKWQMLCLPHPEEEPWVRTLLEKVDQRLSTATPA</sequence>
<reference evidence="4" key="1">
    <citation type="submission" date="2024-04" db="EMBL/GenBank/DDBJ databases">
        <title>Salinicola lusitanus LLJ914,a marine bacterium isolated from the Okinawa Trough.</title>
        <authorList>
            <person name="Li J."/>
        </authorList>
    </citation>
    <scope>NUCLEOTIDE SEQUENCE [LARGE SCALE GENOMIC DNA]</scope>
</reference>
<dbReference type="InterPro" id="IPR001811">
    <property type="entry name" value="Chemokine_IL8-like_dom"/>
</dbReference>
<proteinExistence type="predicted"/>
<feature type="non-terminal residue" evidence="3">
    <location>
        <position position="1"/>
    </location>
</feature>
<dbReference type="Proteomes" id="UP001460270">
    <property type="component" value="Unassembled WGS sequence"/>
</dbReference>
<dbReference type="InterPro" id="IPR036048">
    <property type="entry name" value="Interleukin_8-like_sf"/>
</dbReference>
<name>A0AAW0MG93_9GOBI</name>
<comment type="caution">
    <text evidence="3">The sequence shown here is derived from an EMBL/GenBank/DDBJ whole genome shotgun (WGS) entry which is preliminary data.</text>
</comment>
<dbReference type="GO" id="GO:0008009">
    <property type="term" value="F:chemokine activity"/>
    <property type="evidence" value="ECO:0007669"/>
    <property type="project" value="InterPro"/>
</dbReference>
<evidence type="ECO:0000259" key="2">
    <source>
        <dbReference type="Pfam" id="PF00048"/>
    </source>
</evidence>
<dbReference type="GO" id="GO:0005615">
    <property type="term" value="C:extracellular space"/>
    <property type="evidence" value="ECO:0007669"/>
    <property type="project" value="UniProtKB-KW"/>
</dbReference>
<keyword evidence="4" id="KW-1185">Reference proteome</keyword>
<feature type="domain" description="Chemokine interleukin-8-like" evidence="2">
    <location>
        <begin position="44"/>
        <end position="100"/>
    </location>
</feature>
<dbReference type="SUPFAM" id="SSF54117">
    <property type="entry name" value="Interleukin 8-like chemokines"/>
    <property type="match status" value="1"/>
</dbReference>
<accession>A0AAW0MG93</accession>
<evidence type="ECO:0000313" key="4">
    <source>
        <dbReference type="Proteomes" id="UP001460270"/>
    </source>
</evidence>
<keyword evidence="1" id="KW-0202">Cytokine</keyword>
<dbReference type="Pfam" id="PF00048">
    <property type="entry name" value="IL8"/>
    <property type="match status" value="1"/>
</dbReference>
<protein>
    <recommendedName>
        <fullName evidence="2">Chemokine interleukin-8-like domain-containing protein</fullName>
    </recommendedName>
</protein>
<gene>
    <name evidence="3" type="ORF">WMY93_034152</name>
</gene>
<organism evidence="3 4">
    <name type="scientific">Mugilogobius chulae</name>
    <name type="common">yellowstripe goby</name>
    <dbReference type="NCBI Taxonomy" id="88201"/>
    <lineage>
        <taxon>Eukaryota</taxon>
        <taxon>Metazoa</taxon>
        <taxon>Chordata</taxon>
        <taxon>Craniata</taxon>
        <taxon>Vertebrata</taxon>
        <taxon>Euteleostomi</taxon>
        <taxon>Actinopterygii</taxon>
        <taxon>Neopterygii</taxon>
        <taxon>Teleostei</taxon>
        <taxon>Neoteleostei</taxon>
        <taxon>Acanthomorphata</taxon>
        <taxon>Gobiaria</taxon>
        <taxon>Gobiiformes</taxon>
        <taxon>Gobioidei</taxon>
        <taxon>Gobiidae</taxon>
        <taxon>Gobionellinae</taxon>
        <taxon>Mugilogobius</taxon>
    </lineage>
</organism>
<evidence type="ECO:0000256" key="1">
    <source>
        <dbReference type="ARBA" id="ARBA00022514"/>
    </source>
</evidence>
<dbReference type="Gene3D" id="2.40.50.40">
    <property type="match status" value="1"/>
</dbReference>
<dbReference type="GO" id="GO:0006955">
    <property type="term" value="P:immune response"/>
    <property type="evidence" value="ECO:0007669"/>
    <property type="project" value="InterPro"/>
</dbReference>
<evidence type="ECO:0000313" key="3">
    <source>
        <dbReference type="EMBL" id="KAK7879065.1"/>
    </source>
</evidence>